<proteinExistence type="predicted"/>
<protein>
    <submittedName>
        <fullName evidence="1">Fe-S-cluster containining protein</fullName>
    </submittedName>
</protein>
<comment type="caution">
    <text evidence="1">The sequence shown here is derived from an EMBL/GenBank/DDBJ whole genome shotgun (WGS) entry which is preliminary data.</text>
</comment>
<sequence>MTIHFSCTMCGRCCNGLRLPVSVDEAMAWLRDGGDVQVFCEAIPWPEDPAADNRPAWYKHRRSFPATSGSLPVRVIVSLMATFEGPCPNLQPDLRCGIYERRPRTCRVYPAEVNPFFQLDRAGKLCPPEAWQAEGLLQNDDGEWSDPEMAQAVVRMREADARDAQVKARVCALLGITMGGLSNEGVVVHASERGRLLAALESALDADSAVGGTNAGWSIVSNRKATLELLRSAGTVSTGASEVGSNGISYMGFLASDAE</sequence>
<dbReference type="RefSeq" id="WP_306846660.1">
    <property type="nucleotide sequence ID" value="NZ_JAUSSK010000001.1"/>
</dbReference>
<dbReference type="EMBL" id="JAUSSK010000001">
    <property type="protein sequence ID" value="MDQ0008041.1"/>
    <property type="molecule type" value="Genomic_DNA"/>
</dbReference>
<dbReference type="InterPro" id="IPR005358">
    <property type="entry name" value="Puta_zinc/iron-chelating_dom"/>
</dbReference>
<accession>A0ABT9SSS6</accession>
<reference evidence="1 2" key="1">
    <citation type="submission" date="2023-07" db="EMBL/GenBank/DDBJ databases">
        <title>Sorghum-associated microbial communities from plants grown in Nebraska, USA.</title>
        <authorList>
            <person name="Schachtman D."/>
        </authorList>
    </citation>
    <scope>NUCLEOTIDE SEQUENCE [LARGE SCALE GENOMIC DNA]</scope>
    <source>
        <strain evidence="1 2">CC60</strain>
    </source>
</reference>
<dbReference type="Pfam" id="PF03692">
    <property type="entry name" value="CxxCxxCC"/>
    <property type="match status" value="1"/>
</dbReference>
<dbReference type="Proteomes" id="UP001237737">
    <property type="component" value="Unassembled WGS sequence"/>
</dbReference>
<evidence type="ECO:0000313" key="2">
    <source>
        <dbReference type="Proteomes" id="UP001237737"/>
    </source>
</evidence>
<name>A0ABT9SSS6_9GAMM</name>
<evidence type="ECO:0000313" key="1">
    <source>
        <dbReference type="EMBL" id="MDQ0008041.1"/>
    </source>
</evidence>
<gene>
    <name evidence="1" type="ORF">J2T07_000200</name>
</gene>
<keyword evidence="2" id="KW-1185">Reference proteome</keyword>
<organism evidence="1 2">
    <name type="scientific">Luteibacter jiangsuensis</name>
    <dbReference type="NCBI Taxonomy" id="637577"/>
    <lineage>
        <taxon>Bacteria</taxon>
        <taxon>Pseudomonadati</taxon>
        <taxon>Pseudomonadota</taxon>
        <taxon>Gammaproteobacteria</taxon>
        <taxon>Lysobacterales</taxon>
        <taxon>Rhodanobacteraceae</taxon>
        <taxon>Luteibacter</taxon>
    </lineage>
</organism>